<keyword evidence="2" id="KW-0812">Transmembrane</keyword>
<protein>
    <recommendedName>
        <fullName evidence="5">Transmembrane protein</fullName>
    </recommendedName>
</protein>
<keyword evidence="4" id="KW-1185">Reference proteome</keyword>
<keyword evidence="2" id="KW-1133">Transmembrane helix</keyword>
<dbReference type="OrthoDB" id="1922492at2759"/>
<evidence type="ECO:0000256" key="1">
    <source>
        <dbReference type="SAM" id="MobiDB-lite"/>
    </source>
</evidence>
<accession>A0A5C7HY60</accession>
<evidence type="ECO:0000256" key="2">
    <source>
        <dbReference type="SAM" id="Phobius"/>
    </source>
</evidence>
<feature type="transmembrane region" description="Helical" evidence="2">
    <location>
        <begin position="208"/>
        <end position="227"/>
    </location>
</feature>
<feature type="region of interest" description="Disordered" evidence="1">
    <location>
        <begin position="1"/>
        <end position="102"/>
    </location>
</feature>
<organism evidence="3 4">
    <name type="scientific">Acer yangbiense</name>
    <dbReference type="NCBI Taxonomy" id="1000413"/>
    <lineage>
        <taxon>Eukaryota</taxon>
        <taxon>Viridiplantae</taxon>
        <taxon>Streptophyta</taxon>
        <taxon>Embryophyta</taxon>
        <taxon>Tracheophyta</taxon>
        <taxon>Spermatophyta</taxon>
        <taxon>Magnoliopsida</taxon>
        <taxon>eudicotyledons</taxon>
        <taxon>Gunneridae</taxon>
        <taxon>Pentapetalae</taxon>
        <taxon>rosids</taxon>
        <taxon>malvids</taxon>
        <taxon>Sapindales</taxon>
        <taxon>Sapindaceae</taxon>
        <taxon>Hippocastanoideae</taxon>
        <taxon>Acereae</taxon>
        <taxon>Acer</taxon>
    </lineage>
</organism>
<name>A0A5C7HY60_9ROSI</name>
<dbReference type="Proteomes" id="UP000323000">
    <property type="component" value="Chromosome 5"/>
</dbReference>
<dbReference type="AlphaFoldDB" id="A0A5C7HY60"/>
<dbReference type="EMBL" id="VAHF01000005">
    <property type="protein sequence ID" value="TXG62063.1"/>
    <property type="molecule type" value="Genomic_DNA"/>
</dbReference>
<reference evidence="4" key="1">
    <citation type="journal article" date="2019" name="Gigascience">
        <title>De novo genome assembly of the endangered Acer yangbiense, a plant species with extremely small populations endemic to Yunnan Province, China.</title>
        <authorList>
            <person name="Yang J."/>
            <person name="Wariss H.M."/>
            <person name="Tao L."/>
            <person name="Zhang R."/>
            <person name="Yun Q."/>
            <person name="Hollingsworth P."/>
            <person name="Dao Z."/>
            <person name="Luo G."/>
            <person name="Guo H."/>
            <person name="Ma Y."/>
            <person name="Sun W."/>
        </authorList>
    </citation>
    <scope>NUCLEOTIDE SEQUENCE [LARGE SCALE GENOMIC DNA]</scope>
    <source>
        <strain evidence="4">cv. Malutang</strain>
    </source>
</reference>
<evidence type="ECO:0008006" key="5">
    <source>
        <dbReference type="Google" id="ProtNLM"/>
    </source>
</evidence>
<evidence type="ECO:0000313" key="3">
    <source>
        <dbReference type="EMBL" id="TXG62063.1"/>
    </source>
</evidence>
<proteinExistence type="predicted"/>
<feature type="transmembrane region" description="Helical" evidence="2">
    <location>
        <begin position="269"/>
        <end position="290"/>
    </location>
</feature>
<sequence length="295" mass="31731">MAANSRESRRRKILERGPDRLSLITGRIPPPSSQLPCDPTTDSSQPLMSTHHQHHLSDQTTVSPDVEDKSKSDASGSLFPKQDPVIDSGLTGAHDTGSSVKPPFIESGTGVEDSRASAFEVNGTVQSSPVSLTDQNSSVSTSSVEQNLEPPQTYQYRFFTPSQIKSAIAATEITRLFCSVAAAVLVVLSCLGFPLLGSNNIVKSIVSFRPLYLVLLTNVTFVVWRLLSDNQGGFRRATRGGIKIPSKDASDWAEQASKLLEVGLVMKKAIDAVFIDCSVYSLIIVCGLSFSSSVI</sequence>
<feature type="compositionally biased region" description="Polar residues" evidence="1">
    <location>
        <begin position="40"/>
        <end position="50"/>
    </location>
</feature>
<feature type="transmembrane region" description="Helical" evidence="2">
    <location>
        <begin position="176"/>
        <end position="196"/>
    </location>
</feature>
<dbReference type="PANTHER" id="PTHR35469:SF4">
    <property type="entry name" value="TRANSMEMBRANE PROTEIN"/>
    <property type="match status" value="1"/>
</dbReference>
<keyword evidence="2" id="KW-0472">Membrane</keyword>
<gene>
    <name evidence="3" type="ORF">EZV62_013426</name>
</gene>
<feature type="region of interest" description="Disordered" evidence="1">
    <location>
        <begin position="127"/>
        <end position="146"/>
    </location>
</feature>
<evidence type="ECO:0000313" key="4">
    <source>
        <dbReference type="Proteomes" id="UP000323000"/>
    </source>
</evidence>
<dbReference type="PANTHER" id="PTHR35469">
    <property type="entry name" value="TRANSMEMBRANE PROTEIN"/>
    <property type="match status" value="1"/>
</dbReference>
<comment type="caution">
    <text evidence="3">The sequence shown here is derived from an EMBL/GenBank/DDBJ whole genome shotgun (WGS) entry which is preliminary data.</text>
</comment>